<dbReference type="AlphaFoldDB" id="A0A6P8HLK8"/>
<dbReference type="OrthoDB" id="5979605at2759"/>
<dbReference type="SUPFAM" id="SSF57850">
    <property type="entry name" value="RING/U-box"/>
    <property type="match status" value="1"/>
</dbReference>
<dbReference type="PANTHER" id="PTHR45626">
    <property type="entry name" value="TRANSCRIPTION TERMINATION FACTOR 2-RELATED"/>
    <property type="match status" value="1"/>
</dbReference>
<dbReference type="InterPro" id="IPR017907">
    <property type="entry name" value="Znf_RING_CS"/>
</dbReference>
<keyword evidence="7" id="KW-0067">ATP-binding</keyword>
<protein>
    <submittedName>
        <fullName evidence="12">Helicase-like transcription factor</fullName>
    </submittedName>
</protein>
<evidence type="ECO:0000256" key="3">
    <source>
        <dbReference type="ARBA" id="ARBA00022771"/>
    </source>
</evidence>
<dbReference type="GO" id="GO:0004386">
    <property type="term" value="F:helicase activity"/>
    <property type="evidence" value="ECO:0007669"/>
    <property type="project" value="UniProtKB-KW"/>
</dbReference>
<evidence type="ECO:0000256" key="5">
    <source>
        <dbReference type="ARBA" id="ARBA00022806"/>
    </source>
</evidence>
<keyword evidence="1" id="KW-0479">Metal-binding</keyword>
<evidence type="ECO:0000256" key="2">
    <source>
        <dbReference type="ARBA" id="ARBA00022741"/>
    </source>
</evidence>
<dbReference type="CDD" id="cd18793">
    <property type="entry name" value="SF2_C_SNF"/>
    <property type="match status" value="1"/>
</dbReference>
<accession>A0A6P8HLK8</accession>
<dbReference type="GO" id="GO:0005634">
    <property type="term" value="C:nucleus"/>
    <property type="evidence" value="ECO:0007669"/>
    <property type="project" value="TreeGrafter"/>
</dbReference>
<evidence type="ECO:0000313" key="12">
    <source>
        <dbReference type="RefSeq" id="XP_031557289.1"/>
    </source>
</evidence>
<keyword evidence="5" id="KW-0347">Helicase</keyword>
<evidence type="ECO:0000256" key="7">
    <source>
        <dbReference type="ARBA" id="ARBA00022840"/>
    </source>
</evidence>
<evidence type="ECO:0000256" key="1">
    <source>
        <dbReference type="ARBA" id="ARBA00022723"/>
    </source>
</evidence>
<keyword evidence="2" id="KW-0547">Nucleotide-binding</keyword>
<feature type="domain" description="Helicase C-terminal" evidence="10">
    <location>
        <begin position="203"/>
        <end position="372"/>
    </location>
</feature>
<dbReference type="KEGG" id="aten:116293927"/>
<keyword evidence="11" id="KW-1185">Reference proteome</keyword>
<dbReference type="GO" id="GO:0006281">
    <property type="term" value="P:DNA repair"/>
    <property type="evidence" value="ECO:0007669"/>
    <property type="project" value="TreeGrafter"/>
</dbReference>
<dbReference type="InterPro" id="IPR049730">
    <property type="entry name" value="SNF2/RAD54-like_C"/>
</dbReference>
<evidence type="ECO:0000313" key="11">
    <source>
        <dbReference type="Proteomes" id="UP000515163"/>
    </source>
</evidence>
<proteinExistence type="predicted"/>
<dbReference type="InParanoid" id="A0A6P8HLK8"/>
<sequence>RIRSMMHIVAMRRTKSQKVNGKPLVELPDRQLFIQPVELSLEERKLYDSMANEGKLLIGNYVRSEALFQNYADVLAILMRLRQLCCHPRLCASALALLSESSKSGTPEELRQRLIASLMAVLATGVDEECPVCLDSLVNPVITHCAHVFCRPCIENVIKTTDHHQGRCPLCRGDIKTNQLVEVPNEVEECGSADGEKWQSSSKVDCLMAKLVELRNKDPTIKSLVISQFTSLLSLIEVPLNAQKFSYVRLDGSMSQARRAEVIDAFNKSNPDSPTVFLLSLKAGGVGLNLTAACRVFLLDPAWNPAAEEQCFDRCHRLGQTRDVIITKFVVKDSVEERMLDLQKKKRELMVEAFKKKTSVEDRRKQRINEIKALIDL</sequence>
<evidence type="ECO:0000256" key="4">
    <source>
        <dbReference type="ARBA" id="ARBA00022801"/>
    </source>
</evidence>
<dbReference type="InterPro" id="IPR050628">
    <property type="entry name" value="SNF2_RAD54_helicase_TF"/>
</dbReference>
<evidence type="ECO:0000259" key="10">
    <source>
        <dbReference type="PROSITE" id="PS51194"/>
    </source>
</evidence>
<feature type="domain" description="RING-type" evidence="9">
    <location>
        <begin position="130"/>
        <end position="172"/>
    </location>
</feature>
<dbReference type="GeneID" id="116293927"/>
<dbReference type="PANTHER" id="PTHR45626:SF17">
    <property type="entry name" value="HELICASE-LIKE TRANSCRIPTION FACTOR"/>
    <property type="match status" value="1"/>
</dbReference>
<reference evidence="12" key="1">
    <citation type="submission" date="2025-08" db="UniProtKB">
        <authorList>
            <consortium name="RefSeq"/>
        </authorList>
    </citation>
    <scope>IDENTIFICATION</scope>
    <source>
        <tissue evidence="12">Tentacle</tissue>
    </source>
</reference>
<dbReference type="GO" id="GO:0016787">
    <property type="term" value="F:hydrolase activity"/>
    <property type="evidence" value="ECO:0007669"/>
    <property type="project" value="UniProtKB-KW"/>
</dbReference>
<keyword evidence="3 8" id="KW-0863">Zinc-finger</keyword>
<dbReference type="SMART" id="SM00490">
    <property type="entry name" value="HELICc"/>
    <property type="match status" value="1"/>
</dbReference>
<dbReference type="Pfam" id="PF00097">
    <property type="entry name" value="zf-C3HC4"/>
    <property type="match status" value="1"/>
</dbReference>
<feature type="non-terminal residue" evidence="12">
    <location>
        <position position="1"/>
    </location>
</feature>
<dbReference type="InterPro" id="IPR027417">
    <property type="entry name" value="P-loop_NTPase"/>
</dbReference>
<keyword evidence="6" id="KW-0862">Zinc</keyword>
<dbReference type="Gene3D" id="3.30.40.10">
    <property type="entry name" value="Zinc/RING finger domain, C3HC4 (zinc finger)"/>
    <property type="match status" value="1"/>
</dbReference>
<name>A0A6P8HLK8_ACTTE</name>
<dbReference type="InterPro" id="IPR001841">
    <property type="entry name" value="Znf_RING"/>
</dbReference>
<dbReference type="PROSITE" id="PS51194">
    <property type="entry name" value="HELICASE_CTER"/>
    <property type="match status" value="1"/>
</dbReference>
<dbReference type="GO" id="GO:0005524">
    <property type="term" value="F:ATP binding"/>
    <property type="evidence" value="ECO:0007669"/>
    <property type="project" value="UniProtKB-KW"/>
</dbReference>
<evidence type="ECO:0000259" key="9">
    <source>
        <dbReference type="PROSITE" id="PS50089"/>
    </source>
</evidence>
<dbReference type="PROSITE" id="PS00518">
    <property type="entry name" value="ZF_RING_1"/>
    <property type="match status" value="1"/>
</dbReference>
<dbReference type="Pfam" id="PF00271">
    <property type="entry name" value="Helicase_C"/>
    <property type="match status" value="1"/>
</dbReference>
<dbReference type="GO" id="GO:0008270">
    <property type="term" value="F:zinc ion binding"/>
    <property type="evidence" value="ECO:0007669"/>
    <property type="project" value="UniProtKB-KW"/>
</dbReference>
<keyword evidence="4" id="KW-0378">Hydrolase</keyword>
<dbReference type="RefSeq" id="XP_031557289.1">
    <property type="nucleotide sequence ID" value="XM_031701429.1"/>
</dbReference>
<dbReference type="SMART" id="SM00184">
    <property type="entry name" value="RING"/>
    <property type="match status" value="1"/>
</dbReference>
<gene>
    <name evidence="12" type="primary">LOC116293927</name>
</gene>
<dbReference type="InterPro" id="IPR018957">
    <property type="entry name" value="Znf_C3HC4_RING-type"/>
</dbReference>
<dbReference type="Proteomes" id="UP000515163">
    <property type="component" value="Unplaced"/>
</dbReference>
<evidence type="ECO:0000256" key="8">
    <source>
        <dbReference type="PROSITE-ProRule" id="PRU00175"/>
    </source>
</evidence>
<dbReference type="Gene3D" id="3.40.50.300">
    <property type="entry name" value="P-loop containing nucleotide triphosphate hydrolases"/>
    <property type="match status" value="1"/>
</dbReference>
<dbReference type="InterPro" id="IPR013083">
    <property type="entry name" value="Znf_RING/FYVE/PHD"/>
</dbReference>
<dbReference type="GO" id="GO:0008094">
    <property type="term" value="F:ATP-dependent activity, acting on DNA"/>
    <property type="evidence" value="ECO:0007669"/>
    <property type="project" value="TreeGrafter"/>
</dbReference>
<evidence type="ECO:0000256" key="6">
    <source>
        <dbReference type="ARBA" id="ARBA00022833"/>
    </source>
</evidence>
<organism evidence="11 12">
    <name type="scientific">Actinia tenebrosa</name>
    <name type="common">Australian red waratah sea anemone</name>
    <dbReference type="NCBI Taxonomy" id="6105"/>
    <lineage>
        <taxon>Eukaryota</taxon>
        <taxon>Metazoa</taxon>
        <taxon>Cnidaria</taxon>
        <taxon>Anthozoa</taxon>
        <taxon>Hexacorallia</taxon>
        <taxon>Actiniaria</taxon>
        <taxon>Actiniidae</taxon>
        <taxon>Actinia</taxon>
    </lineage>
</organism>
<dbReference type="PROSITE" id="PS50089">
    <property type="entry name" value="ZF_RING_2"/>
    <property type="match status" value="1"/>
</dbReference>
<dbReference type="InterPro" id="IPR001650">
    <property type="entry name" value="Helicase_C-like"/>
</dbReference>
<dbReference type="SUPFAM" id="SSF52540">
    <property type="entry name" value="P-loop containing nucleoside triphosphate hydrolases"/>
    <property type="match status" value="1"/>
</dbReference>